<dbReference type="EMBL" id="ML996093">
    <property type="protein sequence ID" value="KAF2148422.1"/>
    <property type="molecule type" value="Genomic_DNA"/>
</dbReference>
<dbReference type="Pfam" id="PF00722">
    <property type="entry name" value="Glyco_hydro_16"/>
    <property type="match status" value="1"/>
</dbReference>
<dbReference type="SUPFAM" id="SSF49899">
    <property type="entry name" value="Concanavalin A-like lectins/glucanases"/>
    <property type="match status" value="1"/>
</dbReference>
<dbReference type="GO" id="GO:0005975">
    <property type="term" value="P:carbohydrate metabolic process"/>
    <property type="evidence" value="ECO:0007669"/>
    <property type="project" value="InterPro"/>
</dbReference>
<evidence type="ECO:0000313" key="4">
    <source>
        <dbReference type="EMBL" id="KAF2148422.1"/>
    </source>
</evidence>
<dbReference type="PANTHER" id="PTHR10963:SF55">
    <property type="entry name" value="GLYCOSIDE HYDROLASE FAMILY 16 PROTEIN"/>
    <property type="match status" value="1"/>
</dbReference>
<dbReference type="Gene3D" id="2.60.120.200">
    <property type="match status" value="1"/>
</dbReference>
<dbReference type="InterPro" id="IPR013320">
    <property type="entry name" value="ConA-like_dom_sf"/>
</dbReference>
<evidence type="ECO:0000256" key="1">
    <source>
        <dbReference type="ARBA" id="ARBA00006865"/>
    </source>
</evidence>
<protein>
    <submittedName>
        <fullName evidence="4">Glycoside hydrolase family 16 protein</fullName>
    </submittedName>
</protein>
<dbReference type="GO" id="GO:0004553">
    <property type="term" value="F:hydrolase activity, hydrolyzing O-glycosyl compounds"/>
    <property type="evidence" value="ECO:0007669"/>
    <property type="project" value="InterPro"/>
</dbReference>
<keyword evidence="5" id="KW-1185">Reference proteome</keyword>
<keyword evidence="4" id="KW-0378">Hydrolase</keyword>
<dbReference type="PANTHER" id="PTHR10963">
    <property type="entry name" value="GLYCOSYL HYDROLASE-RELATED"/>
    <property type="match status" value="1"/>
</dbReference>
<evidence type="ECO:0000256" key="2">
    <source>
        <dbReference type="SAM" id="Phobius"/>
    </source>
</evidence>
<dbReference type="InterPro" id="IPR050546">
    <property type="entry name" value="Glycosyl_Hydrlase_16"/>
</dbReference>
<comment type="caution">
    <text evidence="4">The sequence shown here is derived from an EMBL/GenBank/DDBJ whole genome shotgun (WGS) entry which is preliminary data.</text>
</comment>
<organism evidence="4 5">
    <name type="scientific">Myriangium duriaei CBS 260.36</name>
    <dbReference type="NCBI Taxonomy" id="1168546"/>
    <lineage>
        <taxon>Eukaryota</taxon>
        <taxon>Fungi</taxon>
        <taxon>Dikarya</taxon>
        <taxon>Ascomycota</taxon>
        <taxon>Pezizomycotina</taxon>
        <taxon>Dothideomycetes</taxon>
        <taxon>Dothideomycetidae</taxon>
        <taxon>Myriangiales</taxon>
        <taxon>Myriangiaceae</taxon>
        <taxon>Myriangium</taxon>
    </lineage>
</organism>
<dbReference type="OrthoDB" id="4781at2759"/>
<dbReference type="AlphaFoldDB" id="A0A9P4MD13"/>
<reference evidence="4" key="1">
    <citation type="journal article" date="2020" name="Stud. Mycol.">
        <title>101 Dothideomycetes genomes: a test case for predicting lifestyles and emergence of pathogens.</title>
        <authorList>
            <person name="Haridas S."/>
            <person name="Albert R."/>
            <person name="Binder M."/>
            <person name="Bloem J."/>
            <person name="Labutti K."/>
            <person name="Salamov A."/>
            <person name="Andreopoulos B."/>
            <person name="Baker S."/>
            <person name="Barry K."/>
            <person name="Bills G."/>
            <person name="Bluhm B."/>
            <person name="Cannon C."/>
            <person name="Castanera R."/>
            <person name="Culley D."/>
            <person name="Daum C."/>
            <person name="Ezra D."/>
            <person name="Gonzalez J."/>
            <person name="Henrissat B."/>
            <person name="Kuo A."/>
            <person name="Liang C."/>
            <person name="Lipzen A."/>
            <person name="Lutzoni F."/>
            <person name="Magnuson J."/>
            <person name="Mondo S."/>
            <person name="Nolan M."/>
            <person name="Ohm R."/>
            <person name="Pangilinan J."/>
            <person name="Park H.-J."/>
            <person name="Ramirez L."/>
            <person name="Alfaro M."/>
            <person name="Sun H."/>
            <person name="Tritt A."/>
            <person name="Yoshinaga Y."/>
            <person name="Zwiers L.-H."/>
            <person name="Turgeon B."/>
            <person name="Goodwin S."/>
            <person name="Spatafora J."/>
            <person name="Crous P."/>
            <person name="Grigoriev I."/>
        </authorList>
    </citation>
    <scope>NUCLEOTIDE SEQUENCE</scope>
    <source>
        <strain evidence="4">CBS 260.36</strain>
    </source>
</reference>
<feature type="domain" description="GH16" evidence="3">
    <location>
        <begin position="111"/>
        <end position="416"/>
    </location>
</feature>
<keyword evidence="2" id="KW-0472">Membrane</keyword>
<gene>
    <name evidence="4" type="ORF">K461DRAFT_233275</name>
</gene>
<accession>A0A9P4MD13</accession>
<proteinExistence type="inferred from homology"/>
<dbReference type="Proteomes" id="UP000799439">
    <property type="component" value="Unassembled WGS sequence"/>
</dbReference>
<evidence type="ECO:0000259" key="3">
    <source>
        <dbReference type="PROSITE" id="PS51762"/>
    </source>
</evidence>
<keyword evidence="2" id="KW-0812">Transmembrane</keyword>
<feature type="transmembrane region" description="Helical" evidence="2">
    <location>
        <begin position="47"/>
        <end position="68"/>
    </location>
</feature>
<evidence type="ECO:0000313" key="5">
    <source>
        <dbReference type="Proteomes" id="UP000799439"/>
    </source>
</evidence>
<dbReference type="InterPro" id="IPR000757">
    <property type="entry name" value="Beta-glucanase-like"/>
</dbReference>
<sequence length="418" mass="47000">MHQEVQDDGQSSTYIRKKWRSSRLQPGEVYEKPWIHDKEPRKIYERILFCMGCFAGLCIGGYLIYVSWTNVTNSEYCIILDDNFTSIDPEVWNYEIQIGGFGKGSFEWTTSDESNIYVDENGLHINPTLTLNTTTLTSDELFNGAILNLTSAGTCTSTQPNECAIYSNSTSGAIIPPVRSARINTMNKRAIKYGKVEVVAKFPVGDWIWPNIWMLPQTESYGAWPLSGEIDIAQSRGNAPGYAGGRDTVQSTLHWGPNGNSDAYWRTNGLHKIPRTDFSKKYHKFGLEWNPNYMFMYLDSRLLQVFFIKFGKGTTMWNRGKFGSNTNQSALQDPWSWTGRPSTPFDQDFYLIMDVAVGGTDGYFPDGVGNKPWVDGNQNAPLAFWNAAGTWYPTWGDGDTVGLNVRSVKMYSLGACGT</sequence>
<comment type="similarity">
    <text evidence="1">Belongs to the glycosyl hydrolase 16 family.</text>
</comment>
<dbReference type="PROSITE" id="PS51762">
    <property type="entry name" value="GH16_2"/>
    <property type="match status" value="1"/>
</dbReference>
<keyword evidence="2" id="KW-1133">Transmembrane helix</keyword>
<name>A0A9P4MD13_9PEZI</name>